<feature type="domain" description="M23ase beta-sheet core" evidence="2">
    <location>
        <begin position="69"/>
        <end position="164"/>
    </location>
</feature>
<protein>
    <submittedName>
        <fullName evidence="3">Metalloendopeptidase</fullName>
    </submittedName>
</protein>
<feature type="signal peptide" evidence="1">
    <location>
        <begin position="1"/>
        <end position="19"/>
    </location>
</feature>
<dbReference type="GO" id="GO:0004222">
    <property type="term" value="F:metalloendopeptidase activity"/>
    <property type="evidence" value="ECO:0007669"/>
    <property type="project" value="TreeGrafter"/>
</dbReference>
<dbReference type="PANTHER" id="PTHR21666">
    <property type="entry name" value="PEPTIDASE-RELATED"/>
    <property type="match status" value="1"/>
</dbReference>
<reference evidence="3 4" key="1">
    <citation type="submission" date="2017-07" db="EMBL/GenBank/DDBJ databases">
        <title>Annotated genome sequence of Bacterioplanes sanyensis isolated from Red Sea.</title>
        <authorList>
            <person name="Rehman Z.U."/>
        </authorList>
    </citation>
    <scope>NUCLEOTIDE SEQUENCE [LARGE SCALE GENOMIC DNA]</scope>
    <source>
        <strain evidence="3 4">NV9</strain>
    </source>
</reference>
<dbReference type="Proteomes" id="UP000202440">
    <property type="component" value="Chromosome"/>
</dbReference>
<dbReference type="Pfam" id="PF01551">
    <property type="entry name" value="Peptidase_M23"/>
    <property type="match status" value="1"/>
</dbReference>
<dbReference type="Gene3D" id="2.70.70.10">
    <property type="entry name" value="Glucose Permease (Domain IIA)"/>
    <property type="match status" value="1"/>
</dbReference>
<evidence type="ECO:0000256" key="1">
    <source>
        <dbReference type="SAM" id="SignalP"/>
    </source>
</evidence>
<dbReference type="AlphaFoldDB" id="A0A222FII3"/>
<organism evidence="3 4">
    <name type="scientific">Bacterioplanes sanyensis</name>
    <dbReference type="NCBI Taxonomy" id="1249553"/>
    <lineage>
        <taxon>Bacteria</taxon>
        <taxon>Pseudomonadati</taxon>
        <taxon>Pseudomonadota</taxon>
        <taxon>Gammaproteobacteria</taxon>
        <taxon>Oceanospirillales</taxon>
        <taxon>Oceanospirillaceae</taxon>
        <taxon>Bacterioplanes</taxon>
    </lineage>
</organism>
<dbReference type="EMBL" id="CP022530">
    <property type="protein sequence ID" value="ASP38462.1"/>
    <property type="molecule type" value="Genomic_DNA"/>
</dbReference>
<evidence type="ECO:0000313" key="3">
    <source>
        <dbReference type="EMBL" id="ASP38462.1"/>
    </source>
</evidence>
<accession>A0A222FII3</accession>
<dbReference type="InterPro" id="IPR016047">
    <property type="entry name" value="M23ase_b-sheet_dom"/>
</dbReference>
<sequence>MNKLRCVSALLLTSLSAACSGENVDIDCSLYPAQDQSSYLLPYPVGDAYKVEVTTGHYRKANQGVGLYAVDFRMPIGSVIVAARGGEVVAVREKFEDNNGQDLAENYVFIRHSDGTIGRYFHLTHQGALVDEGDVVEAGDVIAKSGNTGQSGGPHLHFDVQKCGPNLPPGYNTLPCGQTIPVSFRNTQPHSCGLEKGETYTALADA</sequence>
<evidence type="ECO:0000313" key="4">
    <source>
        <dbReference type="Proteomes" id="UP000202440"/>
    </source>
</evidence>
<feature type="chain" id="PRO_5013256835" evidence="1">
    <location>
        <begin position="20"/>
        <end position="206"/>
    </location>
</feature>
<keyword evidence="4" id="KW-1185">Reference proteome</keyword>
<name>A0A222FII3_9GAMM</name>
<dbReference type="PANTHER" id="PTHR21666:SF294">
    <property type="entry name" value="PEPTIDASE M23"/>
    <property type="match status" value="1"/>
</dbReference>
<dbReference type="InterPro" id="IPR011055">
    <property type="entry name" value="Dup_hybrid_motif"/>
</dbReference>
<dbReference type="InterPro" id="IPR050570">
    <property type="entry name" value="Cell_wall_metabolism_enzyme"/>
</dbReference>
<evidence type="ECO:0000259" key="2">
    <source>
        <dbReference type="Pfam" id="PF01551"/>
    </source>
</evidence>
<keyword evidence="1" id="KW-0732">Signal</keyword>
<dbReference type="SUPFAM" id="SSF51261">
    <property type="entry name" value="Duplicated hybrid motif"/>
    <property type="match status" value="1"/>
</dbReference>
<dbReference type="RefSeq" id="WP_094059654.1">
    <property type="nucleotide sequence ID" value="NZ_CP022530.1"/>
</dbReference>
<dbReference type="PROSITE" id="PS51257">
    <property type="entry name" value="PROKAR_LIPOPROTEIN"/>
    <property type="match status" value="1"/>
</dbReference>
<proteinExistence type="predicted"/>
<dbReference type="OrthoDB" id="9805070at2"/>
<dbReference type="KEGG" id="bsan:CHH28_07155"/>
<gene>
    <name evidence="3" type="ORF">CHH28_07155</name>
</gene>
<dbReference type="CDD" id="cd12797">
    <property type="entry name" value="M23_peptidase"/>
    <property type="match status" value="1"/>
</dbReference>